<organism evidence="3">
    <name type="scientific">Parabacteroides merdae</name>
    <dbReference type="NCBI Taxonomy" id="46503"/>
    <lineage>
        <taxon>Bacteria</taxon>
        <taxon>Pseudomonadati</taxon>
        <taxon>Bacteroidota</taxon>
        <taxon>Bacteroidia</taxon>
        <taxon>Bacteroidales</taxon>
        <taxon>Tannerellaceae</taxon>
        <taxon>Parabacteroides</taxon>
    </lineage>
</organism>
<evidence type="ECO:0000256" key="1">
    <source>
        <dbReference type="SAM" id="SignalP"/>
    </source>
</evidence>
<dbReference type="InterPro" id="IPR050902">
    <property type="entry name" value="ABC_Transporter_SBP"/>
</dbReference>
<proteinExistence type="predicted"/>
<evidence type="ECO:0000259" key="2">
    <source>
        <dbReference type="PROSITE" id="PS50983"/>
    </source>
</evidence>
<gene>
    <name evidence="3" type="ORF">PMLFYP103_03307</name>
</gene>
<sequence>MKRICFFVILVLWAVSCIQPKVQNSAGNNLLTSDTIRYAQGFTVHHFDGYTAVEVRDPWDSTRLLQRYLLVDRDRPVPGNLPKGTVVQVPAQNVVVYTSVHAAIIDQLGETGRIIGVCEPRYMDTPAIREGLKAGRIADMGEATAPNVEMMIDKGAELVIVSPFQNSGYGPVEKLGIPIIEGADYMESLPLGRTEWIRFYGMLFGKEALADSIFRQTEKSYLDLKQLVTADMPRPTVISEKKFGASWFMPAGDSYIANMYADAGADYVFKELPGAGSTPLAFETVLDRAIHADMWLIKYNQSGDMTYGDLRAEYAPYENFDAFKNRRIYSCNTGLVPYYEEFPLHPDYLLKDLIWVFHPELLPGYSPRYYRKMQD</sequence>
<dbReference type="PROSITE" id="PS50983">
    <property type="entry name" value="FE_B12_PBP"/>
    <property type="match status" value="1"/>
</dbReference>
<dbReference type="PANTHER" id="PTHR30535">
    <property type="entry name" value="VITAMIN B12-BINDING PROTEIN"/>
    <property type="match status" value="1"/>
</dbReference>
<reference evidence="3" key="1">
    <citation type="submission" date="2019-11" db="EMBL/GenBank/DDBJ databases">
        <authorList>
            <person name="Feng L."/>
        </authorList>
    </citation>
    <scope>NUCLEOTIDE SEQUENCE</scope>
    <source>
        <strain evidence="3">PmerdaeLFYP103</strain>
    </source>
</reference>
<protein>
    <submittedName>
        <fullName evidence="3">Periplasmic binding protein</fullName>
    </submittedName>
</protein>
<dbReference type="PANTHER" id="PTHR30535:SF34">
    <property type="entry name" value="MOLYBDATE-BINDING PROTEIN MOLA"/>
    <property type="match status" value="1"/>
</dbReference>
<dbReference type="Gene3D" id="3.40.50.1980">
    <property type="entry name" value="Nitrogenase molybdenum iron protein domain"/>
    <property type="match status" value="2"/>
</dbReference>
<dbReference type="Pfam" id="PF01497">
    <property type="entry name" value="Peripla_BP_2"/>
    <property type="match status" value="1"/>
</dbReference>
<accession>A0A6N3GZZ3</accession>
<dbReference type="PROSITE" id="PS51257">
    <property type="entry name" value="PROKAR_LIPOPROTEIN"/>
    <property type="match status" value="1"/>
</dbReference>
<feature type="signal peptide" evidence="1">
    <location>
        <begin position="1"/>
        <end position="20"/>
    </location>
</feature>
<feature type="domain" description="Fe/B12 periplasmic-binding" evidence="2">
    <location>
        <begin position="93"/>
        <end position="361"/>
    </location>
</feature>
<evidence type="ECO:0000313" key="3">
    <source>
        <dbReference type="EMBL" id="VYU69955.1"/>
    </source>
</evidence>
<keyword evidence="1" id="KW-0732">Signal</keyword>
<dbReference type="SUPFAM" id="SSF53807">
    <property type="entry name" value="Helical backbone' metal receptor"/>
    <property type="match status" value="1"/>
</dbReference>
<dbReference type="InterPro" id="IPR002491">
    <property type="entry name" value="ABC_transptr_periplasmic_BD"/>
</dbReference>
<feature type="chain" id="PRO_5026673189" evidence="1">
    <location>
        <begin position="21"/>
        <end position="375"/>
    </location>
</feature>
<dbReference type="AlphaFoldDB" id="A0A6N3GZZ3"/>
<name>A0A6N3GZZ3_9BACT</name>
<dbReference type="GO" id="GO:0071281">
    <property type="term" value="P:cellular response to iron ion"/>
    <property type="evidence" value="ECO:0007669"/>
    <property type="project" value="TreeGrafter"/>
</dbReference>
<dbReference type="EMBL" id="CACRUV010000048">
    <property type="protein sequence ID" value="VYU69955.1"/>
    <property type="molecule type" value="Genomic_DNA"/>
</dbReference>